<name>A0A372GCM6_9ACTN</name>
<sequence length="71" mass="8313">MGGCRLRRRIRRVVAAVVPRITFVENARSTWRQVPPVFGASWQTVHRRFAEWSMPGCGPGEWGWDRFRDGR</sequence>
<comment type="caution">
    <text evidence="1">The sequence shown here is derived from an EMBL/GenBank/DDBJ whole genome shotgun (WGS) entry which is preliminary data.</text>
</comment>
<protein>
    <recommendedName>
        <fullName evidence="3">Transposase</fullName>
    </recommendedName>
</protein>
<proteinExistence type="predicted"/>
<dbReference type="EMBL" id="QVNQ01000007">
    <property type="protein sequence ID" value="RFS83090.1"/>
    <property type="molecule type" value="Genomic_DNA"/>
</dbReference>
<evidence type="ECO:0000313" key="2">
    <source>
        <dbReference type="Proteomes" id="UP000262882"/>
    </source>
</evidence>
<reference evidence="1 2" key="1">
    <citation type="submission" date="2018-08" db="EMBL/GenBank/DDBJ databases">
        <title>Actinomadura spongicola sp. nov., isolated from marine sponge Leucetta chagosensis.</title>
        <authorList>
            <person name="Li L."/>
            <person name="Lin H.W."/>
        </authorList>
    </citation>
    <scope>NUCLEOTIDE SEQUENCE [LARGE SCALE GENOMIC DNA]</scope>
    <source>
        <strain evidence="1 2">LHW52907</strain>
    </source>
</reference>
<dbReference type="Proteomes" id="UP000262882">
    <property type="component" value="Unassembled WGS sequence"/>
</dbReference>
<gene>
    <name evidence="1" type="ORF">D0T12_23190</name>
</gene>
<keyword evidence="2" id="KW-1185">Reference proteome</keyword>
<organism evidence="1 2">
    <name type="scientific">Actinomadura spongiicola</name>
    <dbReference type="NCBI Taxonomy" id="2303421"/>
    <lineage>
        <taxon>Bacteria</taxon>
        <taxon>Bacillati</taxon>
        <taxon>Actinomycetota</taxon>
        <taxon>Actinomycetes</taxon>
        <taxon>Streptosporangiales</taxon>
        <taxon>Thermomonosporaceae</taxon>
        <taxon>Actinomadura</taxon>
    </lineage>
</organism>
<evidence type="ECO:0000313" key="1">
    <source>
        <dbReference type="EMBL" id="RFS83090.1"/>
    </source>
</evidence>
<dbReference type="AlphaFoldDB" id="A0A372GCM6"/>
<evidence type="ECO:0008006" key="3">
    <source>
        <dbReference type="Google" id="ProtNLM"/>
    </source>
</evidence>
<accession>A0A372GCM6</accession>